<dbReference type="CDD" id="cd00337">
    <property type="entry name" value="Ribosomal_uL14"/>
    <property type="match status" value="1"/>
</dbReference>
<dbReference type="PANTHER" id="PTHR11761">
    <property type="entry name" value="50S/60S RIBOSOMAL PROTEIN L14/L23"/>
    <property type="match status" value="1"/>
</dbReference>
<comment type="subunit">
    <text evidence="3">Part of the 50S ribosomal subunit. Forms a cluster with proteins L3 and L19. In the 70S ribosome, L14 and L19 interact and together make contacts with the 16S rRNA in bridges B5 and B8.</text>
</comment>
<dbReference type="Gene3D" id="2.40.150.20">
    <property type="entry name" value="Ribosomal protein L14"/>
    <property type="match status" value="1"/>
</dbReference>
<comment type="function">
    <text evidence="3 5">Binds to 23S rRNA. Forms part of two intersubunit bridges in the 70S ribosome.</text>
</comment>
<name>A0A421NY51_9MOLU</name>
<dbReference type="STRING" id="69896.S284_01470"/>
<dbReference type="HAMAP" id="MF_01367">
    <property type="entry name" value="Ribosomal_uL14"/>
    <property type="match status" value="1"/>
</dbReference>
<dbReference type="InterPro" id="IPR036853">
    <property type="entry name" value="Ribosomal_uL14_sf"/>
</dbReference>
<keyword evidence="3 5" id="KW-0699">rRNA-binding</keyword>
<comment type="similarity">
    <text evidence="3 4">Belongs to the universal ribosomal protein uL14 family.</text>
</comment>
<evidence type="ECO:0000256" key="2">
    <source>
        <dbReference type="ARBA" id="ARBA00023274"/>
    </source>
</evidence>
<evidence type="ECO:0000256" key="3">
    <source>
        <dbReference type="HAMAP-Rule" id="MF_01367"/>
    </source>
</evidence>
<dbReference type="RefSeq" id="WP_023161270.1">
    <property type="nucleotide sequence ID" value="NC_022588.1"/>
</dbReference>
<keyword evidence="2 3" id="KW-0687">Ribonucleoprotein</keyword>
<gene>
    <name evidence="3 6" type="primary">rplN</name>
    <name evidence="6" type="ORF">PSSA1_v1c2770</name>
</gene>
<evidence type="ECO:0000256" key="4">
    <source>
        <dbReference type="RuleBase" id="RU003949"/>
    </source>
</evidence>
<dbReference type="OrthoDB" id="9806379at2"/>
<dbReference type="PROSITE" id="PS00049">
    <property type="entry name" value="RIBOSOMAL_L14"/>
    <property type="match status" value="1"/>
</dbReference>
<dbReference type="GO" id="GO:0022625">
    <property type="term" value="C:cytosolic large ribosomal subunit"/>
    <property type="evidence" value="ECO:0007669"/>
    <property type="project" value="TreeGrafter"/>
</dbReference>
<dbReference type="InterPro" id="IPR005745">
    <property type="entry name" value="Ribosomal_uL14_bac-type"/>
</dbReference>
<evidence type="ECO:0000256" key="1">
    <source>
        <dbReference type="ARBA" id="ARBA00022980"/>
    </source>
</evidence>
<dbReference type="InterPro" id="IPR000218">
    <property type="entry name" value="Ribosomal_uL14"/>
</dbReference>
<keyword evidence="7" id="KW-1185">Reference proteome</keyword>
<keyword evidence="1 3" id="KW-0689">Ribosomal protein</keyword>
<evidence type="ECO:0000256" key="5">
    <source>
        <dbReference type="RuleBase" id="RU003950"/>
    </source>
</evidence>
<dbReference type="Proteomes" id="UP000283896">
    <property type="component" value="Unassembled WGS sequence"/>
</dbReference>
<dbReference type="SUPFAM" id="SSF50193">
    <property type="entry name" value="Ribosomal protein L14"/>
    <property type="match status" value="1"/>
</dbReference>
<dbReference type="EMBL" id="MPBG01000003">
    <property type="protein sequence ID" value="RMI88850.1"/>
    <property type="molecule type" value="Genomic_DNA"/>
</dbReference>
<dbReference type="AlphaFoldDB" id="A0A421NY51"/>
<accession>A0A421NY51</accession>
<dbReference type="Pfam" id="PF00238">
    <property type="entry name" value="Ribosomal_L14"/>
    <property type="match status" value="1"/>
</dbReference>
<dbReference type="PANTHER" id="PTHR11761:SF3">
    <property type="entry name" value="LARGE RIBOSOMAL SUBUNIT PROTEIN UL14M"/>
    <property type="match status" value="1"/>
</dbReference>
<proteinExistence type="inferred from homology"/>
<keyword evidence="3 5" id="KW-0694">RNA-binding</keyword>
<evidence type="ECO:0000313" key="7">
    <source>
        <dbReference type="Proteomes" id="UP000283896"/>
    </source>
</evidence>
<organism evidence="6 7">
    <name type="scientific">Candidatus Phytoplasma solani</name>
    <dbReference type="NCBI Taxonomy" id="69896"/>
    <lineage>
        <taxon>Bacteria</taxon>
        <taxon>Bacillati</taxon>
        <taxon>Mycoplasmatota</taxon>
        <taxon>Mollicutes</taxon>
        <taxon>Acholeplasmatales</taxon>
        <taxon>Acholeplasmataceae</taxon>
        <taxon>Candidatus Phytoplasma</taxon>
        <taxon>16SrXII (Stolbur group)</taxon>
    </lineage>
</organism>
<comment type="caution">
    <text evidence="6">The sequence shown here is derived from an EMBL/GenBank/DDBJ whole genome shotgun (WGS) entry which is preliminary data.</text>
</comment>
<reference evidence="7" key="1">
    <citation type="submission" date="2016-11" db="EMBL/GenBank/DDBJ databases">
        <title>Genome sequence of Candidatus Phytoplasma solani strain SA-1.</title>
        <authorList>
            <person name="Haryono M."/>
            <person name="Samarzija I."/>
            <person name="Seruga Music M."/>
            <person name="Hogenhout S."/>
            <person name="Kuo C.-H."/>
        </authorList>
    </citation>
    <scope>NUCLEOTIDE SEQUENCE [LARGE SCALE GENOMIC DNA]</scope>
    <source>
        <strain evidence="7">SA-1</strain>
    </source>
</reference>
<dbReference type="GO" id="GO:0006412">
    <property type="term" value="P:translation"/>
    <property type="evidence" value="ECO:0007669"/>
    <property type="project" value="UniProtKB-UniRule"/>
</dbReference>
<dbReference type="NCBIfam" id="TIGR01067">
    <property type="entry name" value="rplN_bact"/>
    <property type="match status" value="1"/>
</dbReference>
<dbReference type="GO" id="GO:0070180">
    <property type="term" value="F:large ribosomal subunit rRNA binding"/>
    <property type="evidence" value="ECO:0007669"/>
    <property type="project" value="TreeGrafter"/>
</dbReference>
<dbReference type="SMART" id="SM01374">
    <property type="entry name" value="Ribosomal_L14"/>
    <property type="match status" value="1"/>
</dbReference>
<dbReference type="GO" id="GO:0003735">
    <property type="term" value="F:structural constituent of ribosome"/>
    <property type="evidence" value="ECO:0007669"/>
    <property type="project" value="InterPro"/>
</dbReference>
<sequence>MIQRESRLVVADNSGAKEVLVIGILGGTRRRYANIGDIVVVTVKSGSGTVKKHDVLKGVIVRSKTGLRRKNGSYIKFDDNALVLLKEDLNIIGTRIFGPVVRELSEKKFPKIVSLAQLVL</sequence>
<protein>
    <recommendedName>
        <fullName evidence="3">Large ribosomal subunit protein uL14</fullName>
    </recommendedName>
</protein>
<dbReference type="InterPro" id="IPR019972">
    <property type="entry name" value="Ribosomal_uL14_CS"/>
</dbReference>
<dbReference type="KEGG" id="psol:S284_01470"/>
<evidence type="ECO:0000313" key="6">
    <source>
        <dbReference type="EMBL" id="RMI88850.1"/>
    </source>
</evidence>